<dbReference type="AlphaFoldDB" id="A0A815A6G7"/>
<evidence type="ECO:0000313" key="4">
    <source>
        <dbReference type="Proteomes" id="UP000663854"/>
    </source>
</evidence>
<organism evidence="2 4">
    <name type="scientific">Rotaria sordida</name>
    <dbReference type="NCBI Taxonomy" id="392033"/>
    <lineage>
        <taxon>Eukaryota</taxon>
        <taxon>Metazoa</taxon>
        <taxon>Spiralia</taxon>
        <taxon>Gnathifera</taxon>
        <taxon>Rotifera</taxon>
        <taxon>Eurotatoria</taxon>
        <taxon>Bdelloidea</taxon>
        <taxon>Philodinida</taxon>
        <taxon>Philodinidae</taxon>
        <taxon>Rotaria</taxon>
    </lineage>
</organism>
<comment type="caution">
    <text evidence="2">The sequence shown here is derived from an EMBL/GenBank/DDBJ whole genome shotgun (WGS) entry which is preliminary data.</text>
</comment>
<dbReference type="Proteomes" id="UP000663854">
    <property type="component" value="Unassembled WGS sequence"/>
</dbReference>
<feature type="chain" id="PRO_5036411257" evidence="1">
    <location>
        <begin position="22"/>
        <end position="162"/>
    </location>
</feature>
<gene>
    <name evidence="2" type="ORF">PYM288_LOCUS27395</name>
    <name evidence="3" type="ORF">PYM288_LOCUS27473</name>
</gene>
<dbReference type="EMBL" id="CAJNOH010001798">
    <property type="protein sequence ID" value="CAF1251315.1"/>
    <property type="molecule type" value="Genomic_DNA"/>
</dbReference>
<reference evidence="2" key="1">
    <citation type="submission" date="2021-02" db="EMBL/GenBank/DDBJ databases">
        <authorList>
            <person name="Nowell W R."/>
        </authorList>
    </citation>
    <scope>NUCLEOTIDE SEQUENCE</scope>
</reference>
<keyword evidence="1" id="KW-0732">Signal</keyword>
<protein>
    <submittedName>
        <fullName evidence="2">Uncharacterized protein</fullName>
    </submittedName>
</protein>
<accession>A0A815A6G7</accession>
<name>A0A815A6G7_9BILA</name>
<evidence type="ECO:0000256" key="1">
    <source>
        <dbReference type="SAM" id="SignalP"/>
    </source>
</evidence>
<dbReference type="EMBL" id="CAJNOH010001818">
    <property type="protein sequence ID" value="CAF1252918.1"/>
    <property type="molecule type" value="Genomic_DNA"/>
</dbReference>
<evidence type="ECO:0000313" key="3">
    <source>
        <dbReference type="EMBL" id="CAF1252918.1"/>
    </source>
</evidence>
<evidence type="ECO:0000313" key="2">
    <source>
        <dbReference type="EMBL" id="CAF1251315.1"/>
    </source>
</evidence>
<feature type="signal peptide" evidence="1">
    <location>
        <begin position="1"/>
        <end position="21"/>
    </location>
</feature>
<sequence length="162" mass="17524">MMQQFLIQIVTALYAVYIVTGQDTVDTPSPNCGCCPSPYCQTKKVPCSTNFDCECLLMTMTGGGMCADTVMSCKDLVSCENDNKTCSVPNTVCVNNTRCNIPVCYPIDRASFQRCPSLALRTLTNTTAPRTVETTSFTTPIATMSSTPRLSTTTTTYTALSN</sequence>
<proteinExistence type="predicted"/>